<dbReference type="Proteomes" id="UP001501842">
    <property type="component" value="Unassembled WGS sequence"/>
</dbReference>
<dbReference type="InterPro" id="IPR027994">
    <property type="entry name" value="WxL_dom"/>
</dbReference>
<proteinExistence type="predicted"/>
<dbReference type="InterPro" id="IPR027273">
    <property type="entry name" value="Neocarzinostatin-like"/>
</dbReference>
<feature type="chain" id="PRO_5047204633" description="WxL domain-containing protein" evidence="2">
    <location>
        <begin position="26"/>
        <end position="321"/>
    </location>
</feature>
<evidence type="ECO:0000313" key="4">
    <source>
        <dbReference type="EMBL" id="GAA2735868.1"/>
    </source>
</evidence>
<organism evidence="4 5">
    <name type="scientific">Actinocorallia aurantiaca</name>
    <dbReference type="NCBI Taxonomy" id="46204"/>
    <lineage>
        <taxon>Bacteria</taxon>
        <taxon>Bacillati</taxon>
        <taxon>Actinomycetota</taxon>
        <taxon>Actinomycetes</taxon>
        <taxon>Streptosporangiales</taxon>
        <taxon>Thermomonosporaceae</taxon>
        <taxon>Actinocorallia</taxon>
    </lineage>
</organism>
<feature type="domain" description="WxL" evidence="3">
    <location>
        <begin position="195"/>
        <end position="320"/>
    </location>
</feature>
<gene>
    <name evidence="4" type="ORF">GCM10010439_61770</name>
</gene>
<sequence>MRHRALPILLGAGLAVFGLSSPALAAGPGITVDPSSGADPAGQTLTVNGSGFTANALGVYVSFGPKNADYHTNANAYQKTKWVRVGATPSAGQDVLKADGTFSTTLEVSASYTDGDGNAVDCLKTQCYVLTFAAHGSADRSQDTFIPVNFTGQTTDPGTGEPGTGNPGNSGSTAEQTITAEVSQGGSLSLSVAGQSVTLSSASRGGNATGALNTATVTDTRGTDAGWSLVGQVGDFTSTEGRTIPGSNLSWTPSAASTGDGSQGQATPGQAVTGLDQARTLGSAEGGLSGGIFDLGAALDLKIPAGASTGTYTGTLTLTLS</sequence>
<evidence type="ECO:0000313" key="5">
    <source>
        <dbReference type="Proteomes" id="UP001501842"/>
    </source>
</evidence>
<dbReference type="Gene3D" id="2.60.40.230">
    <property type="entry name" value="Neocarzinostatin-like"/>
    <property type="match status" value="1"/>
</dbReference>
<keyword evidence="5" id="KW-1185">Reference proteome</keyword>
<accession>A0ABN3UP56</accession>
<dbReference type="EMBL" id="BAAATZ010000030">
    <property type="protein sequence ID" value="GAA2735868.1"/>
    <property type="molecule type" value="Genomic_DNA"/>
</dbReference>
<reference evidence="4 5" key="1">
    <citation type="journal article" date="2019" name="Int. J. Syst. Evol. Microbiol.">
        <title>The Global Catalogue of Microorganisms (GCM) 10K type strain sequencing project: providing services to taxonomists for standard genome sequencing and annotation.</title>
        <authorList>
            <consortium name="The Broad Institute Genomics Platform"/>
            <consortium name="The Broad Institute Genome Sequencing Center for Infectious Disease"/>
            <person name="Wu L."/>
            <person name="Ma J."/>
        </authorList>
    </citation>
    <scope>NUCLEOTIDE SEQUENCE [LARGE SCALE GENOMIC DNA]</scope>
    <source>
        <strain evidence="4 5">JCM 8201</strain>
    </source>
</reference>
<evidence type="ECO:0000256" key="2">
    <source>
        <dbReference type="SAM" id="SignalP"/>
    </source>
</evidence>
<evidence type="ECO:0000256" key="1">
    <source>
        <dbReference type="SAM" id="MobiDB-lite"/>
    </source>
</evidence>
<dbReference type="RefSeq" id="WP_344455764.1">
    <property type="nucleotide sequence ID" value="NZ_BAAATZ010000030.1"/>
</dbReference>
<dbReference type="Pfam" id="PF13731">
    <property type="entry name" value="WxL"/>
    <property type="match status" value="1"/>
</dbReference>
<feature type="region of interest" description="Disordered" evidence="1">
    <location>
        <begin position="150"/>
        <end position="174"/>
    </location>
</feature>
<feature type="signal peptide" evidence="2">
    <location>
        <begin position="1"/>
        <end position="25"/>
    </location>
</feature>
<protein>
    <recommendedName>
        <fullName evidence="3">WxL domain-containing protein</fullName>
    </recommendedName>
</protein>
<evidence type="ECO:0000259" key="3">
    <source>
        <dbReference type="Pfam" id="PF13731"/>
    </source>
</evidence>
<keyword evidence="2" id="KW-0732">Signal</keyword>
<name>A0ABN3UP56_9ACTN</name>
<feature type="region of interest" description="Disordered" evidence="1">
    <location>
        <begin position="238"/>
        <end position="270"/>
    </location>
</feature>
<dbReference type="SUPFAM" id="SSF49319">
    <property type="entry name" value="Actinoxanthin-like"/>
    <property type="match status" value="1"/>
</dbReference>
<comment type="caution">
    <text evidence="4">The sequence shown here is derived from an EMBL/GenBank/DDBJ whole genome shotgun (WGS) entry which is preliminary data.</text>
</comment>